<comment type="caution">
    <text evidence="17">The sequence shown here is derived from an EMBL/GenBank/DDBJ whole genome shotgun (WGS) entry which is preliminary data.</text>
</comment>
<evidence type="ECO:0000256" key="9">
    <source>
        <dbReference type="ARBA" id="ARBA00023015"/>
    </source>
</evidence>
<name>A0A413IVZ1_9BACE</name>
<keyword evidence="6" id="KW-0418">Kinase</keyword>
<dbReference type="SUPFAM" id="SSF46689">
    <property type="entry name" value="Homeodomain-like"/>
    <property type="match status" value="1"/>
</dbReference>
<evidence type="ECO:0000256" key="7">
    <source>
        <dbReference type="ARBA" id="ARBA00022840"/>
    </source>
</evidence>
<dbReference type="InterPro" id="IPR011006">
    <property type="entry name" value="CheY-like_superfamily"/>
</dbReference>
<dbReference type="InterPro" id="IPR004358">
    <property type="entry name" value="Sig_transdc_His_kin-like_C"/>
</dbReference>
<dbReference type="PRINTS" id="PR00344">
    <property type="entry name" value="BCTRLSENSOR"/>
</dbReference>
<evidence type="ECO:0000313" key="18">
    <source>
        <dbReference type="Proteomes" id="UP000284431"/>
    </source>
</evidence>
<feature type="modified residue" description="4-aspartylphosphate" evidence="12">
    <location>
        <position position="1142"/>
    </location>
</feature>
<evidence type="ECO:0000256" key="10">
    <source>
        <dbReference type="ARBA" id="ARBA00023125"/>
    </source>
</evidence>
<dbReference type="Proteomes" id="UP000284431">
    <property type="component" value="Unassembled WGS sequence"/>
</dbReference>
<evidence type="ECO:0000256" key="12">
    <source>
        <dbReference type="PROSITE-ProRule" id="PRU00169"/>
    </source>
</evidence>
<dbReference type="SMART" id="SM00342">
    <property type="entry name" value="HTH_ARAC"/>
    <property type="match status" value="1"/>
</dbReference>
<gene>
    <name evidence="17" type="ORF">DXA49_18660</name>
</gene>
<dbReference type="InterPro" id="IPR003594">
    <property type="entry name" value="HATPase_dom"/>
</dbReference>
<keyword evidence="10" id="KW-0238">DNA-binding</keyword>
<dbReference type="FunFam" id="3.30.565.10:FF:000037">
    <property type="entry name" value="Hybrid sensor histidine kinase/response regulator"/>
    <property type="match status" value="1"/>
</dbReference>
<dbReference type="InterPro" id="IPR018060">
    <property type="entry name" value="HTH_AraC"/>
</dbReference>
<dbReference type="Gene3D" id="3.30.565.10">
    <property type="entry name" value="Histidine kinase-like ATPase, C-terminal domain"/>
    <property type="match status" value="1"/>
</dbReference>
<dbReference type="InterPro" id="IPR003661">
    <property type="entry name" value="HisK_dim/P_dom"/>
</dbReference>
<dbReference type="InterPro" id="IPR036890">
    <property type="entry name" value="HATPase_C_sf"/>
</dbReference>
<keyword evidence="7" id="KW-0067">ATP-binding</keyword>
<dbReference type="RefSeq" id="WP_122134813.1">
    <property type="nucleotide sequence ID" value="NZ_JADNGD010000026.1"/>
</dbReference>
<accession>A0A413IVZ1</accession>
<feature type="domain" description="Response regulatory" evidence="16">
    <location>
        <begin position="1094"/>
        <end position="1209"/>
    </location>
</feature>
<dbReference type="PROSITE" id="PS50109">
    <property type="entry name" value="HIS_KIN"/>
    <property type="match status" value="1"/>
</dbReference>
<dbReference type="SMART" id="SM00387">
    <property type="entry name" value="HATPase_c"/>
    <property type="match status" value="1"/>
</dbReference>
<sequence length="1345" mass="153564">MKRSFIFLLGLLCIIMVEAKNHYFKHLGVSDGLSQVCIFSIYQDELGAVWLGTSEGLNRYNGKDVKIFRPSQGNEGLTNNEINKLCGDKKGRIYIRSGNDLIKFELYKERFTCLLRNDVRDLFCKEDTLWVSCKSGIYYYTAESSELTFFTKLQGGVGAEGMIYVDNDFIWVATNHLVAISRKNPKQQKILASFDRGSQCISGDSAGNIWVGTWNGLYKISANREMTRYINSSDKGELSDNQIRCVLEDDFKHIWVGTFRGLDCYDPTIDKWEHYTRYGDSPNTLSHHSVLSLHKDMQGNIWVGTYYGGVNVFNPSKTSNHFYYAEPLQEDCLSFPVVGKMAEDSSGRLWICTDGGGLNCYNADTGIFTRYQHRKGDASSVGSNNLKSIFYRKENERLYVGAHLGGIFVLDLKSNKGHTLHNIVGDPTSLPHEIVNDIQEYKDGLALLTQGGVAFMDPVTEKFSPLSNDVNVRKLLNKRYAFETFLIDSRQRMWLASVNGGVICVDLPSSKITEYAMDTNNPSSIGRFKVVHIFEDSRGSVFFCTIGSGIYEYQEGEQSFKSYSTSNQCLPSDYCYYICESVEDHRLFILHGKGLSIFNREKGEVENTYHLFNQTYSQGSALYLDKNGTLFISGTNGLALFQKQSLYALPSKNLLNFDKLFIFNEEICPNDQSGILTDILAKTSDIYLSYKQNNITVEFASFNYNNDRNRLFEYRLEGFDKAWTQTTTGTTITYTNLPPGEYILRARPLAGKENLDEEVHLNIHVSAPFYATVWAYFFYLLCLLGVMIAFIRFKTRQAALKSSLEFERKEKERIEELNQVKLRFFTNISHEFRTPLTLILGQIEVLMQMDLGTTIYNRILRIYKNAWHMRNLISELLDFRKQEQGYLKLKVEEQNLVTFTRQIYMCFYEYAQKKEITYRFDNVEETISVWFDSKQLQKVIFNLLSNAFKYTPNKGSIRVEVRMLASQAIVSVCDTGVGIPEEHISKIFERFYQTDNSSSFTLGTGIGLALAKGIMNMHHGKIDVESTVGKGTKFTLSLPLGNRHFSDEEMATVESRESVIISEAVPMLPFEQIMDVEEEKTKVQENIKEEDKPIILLVDDNEELLSMLEDLFLPIYKVYIAHDGREGLEMARQIQPDLIISDVMMPEMSGKELCYKIKTNVELSHISVVLLTAQTSVEYVVEGLMFGADDYVTKPFNVKVLIARCNNLIKNKKRLIAHYAGKTITESPVTEAINERDKELLAKCVNIIKENFENPAFDVTALASELCVGRSKLYMQFKQMTGLTPNEFILKIKLDEAMSLLKNHPELNISEISIRLGFSSPRYFSKSFKAFFGVAPQTVRSRKKE</sequence>
<evidence type="ECO:0000256" key="6">
    <source>
        <dbReference type="ARBA" id="ARBA00022777"/>
    </source>
</evidence>
<evidence type="ECO:0000256" key="5">
    <source>
        <dbReference type="ARBA" id="ARBA00022741"/>
    </source>
</evidence>
<dbReference type="InterPro" id="IPR015943">
    <property type="entry name" value="WD40/YVTN_repeat-like_dom_sf"/>
</dbReference>
<keyword evidence="9" id="KW-0805">Transcription regulation</keyword>
<feature type="domain" description="HTH araC/xylS-type" evidence="14">
    <location>
        <begin position="1242"/>
        <end position="1342"/>
    </location>
</feature>
<dbReference type="InterPro" id="IPR018062">
    <property type="entry name" value="HTH_AraC-typ_CS"/>
</dbReference>
<dbReference type="PROSITE" id="PS00041">
    <property type="entry name" value="HTH_ARAC_FAMILY_1"/>
    <property type="match status" value="1"/>
</dbReference>
<dbReference type="GO" id="GO:0005524">
    <property type="term" value="F:ATP binding"/>
    <property type="evidence" value="ECO:0007669"/>
    <property type="project" value="UniProtKB-KW"/>
</dbReference>
<keyword evidence="13" id="KW-1133">Transmembrane helix</keyword>
<dbReference type="InterPro" id="IPR011123">
    <property type="entry name" value="Y_Y_Y"/>
</dbReference>
<dbReference type="Pfam" id="PF00072">
    <property type="entry name" value="Response_reg"/>
    <property type="match status" value="1"/>
</dbReference>
<dbReference type="PANTHER" id="PTHR43547">
    <property type="entry name" value="TWO-COMPONENT HISTIDINE KINASE"/>
    <property type="match status" value="1"/>
</dbReference>
<dbReference type="InterPro" id="IPR036097">
    <property type="entry name" value="HisK_dim/P_sf"/>
</dbReference>
<keyword evidence="13" id="KW-0812">Transmembrane</keyword>
<keyword evidence="5" id="KW-0547">Nucleotide-binding</keyword>
<dbReference type="EMBL" id="QSCS01000036">
    <property type="protein sequence ID" value="RGY22629.1"/>
    <property type="molecule type" value="Genomic_DNA"/>
</dbReference>
<dbReference type="InterPro" id="IPR011110">
    <property type="entry name" value="Reg_prop"/>
</dbReference>
<dbReference type="SUPFAM" id="SSF52172">
    <property type="entry name" value="CheY-like"/>
    <property type="match status" value="1"/>
</dbReference>
<comment type="catalytic activity">
    <reaction evidence="1">
        <text>ATP + protein L-histidine = ADP + protein N-phospho-L-histidine.</text>
        <dbReference type="EC" id="2.7.13.3"/>
    </reaction>
</comment>
<dbReference type="InterPro" id="IPR001789">
    <property type="entry name" value="Sig_transdc_resp-reg_receiver"/>
</dbReference>
<evidence type="ECO:0000256" key="1">
    <source>
        <dbReference type="ARBA" id="ARBA00000085"/>
    </source>
</evidence>
<organism evidence="17 18">
    <name type="scientific">Bacteroides caccae</name>
    <dbReference type="NCBI Taxonomy" id="47678"/>
    <lineage>
        <taxon>Bacteria</taxon>
        <taxon>Pseudomonadati</taxon>
        <taxon>Bacteroidota</taxon>
        <taxon>Bacteroidia</taxon>
        <taxon>Bacteroidales</taxon>
        <taxon>Bacteroidaceae</taxon>
        <taxon>Bacteroides</taxon>
    </lineage>
</organism>
<dbReference type="SUPFAM" id="SSF47384">
    <property type="entry name" value="Homodimeric domain of signal transducing histidine kinase"/>
    <property type="match status" value="1"/>
</dbReference>
<dbReference type="InterPro" id="IPR005467">
    <property type="entry name" value="His_kinase_dom"/>
</dbReference>
<dbReference type="Gene3D" id="1.10.10.60">
    <property type="entry name" value="Homeodomain-like"/>
    <property type="match status" value="1"/>
</dbReference>
<dbReference type="FunFam" id="2.60.40.10:FF:000791">
    <property type="entry name" value="Two-component system sensor histidine kinase/response regulator"/>
    <property type="match status" value="1"/>
</dbReference>
<evidence type="ECO:0000256" key="2">
    <source>
        <dbReference type="ARBA" id="ARBA00012438"/>
    </source>
</evidence>
<dbReference type="SUPFAM" id="SSF55874">
    <property type="entry name" value="ATPase domain of HSP90 chaperone/DNA topoisomerase II/histidine kinase"/>
    <property type="match status" value="1"/>
</dbReference>
<keyword evidence="8" id="KW-0902">Two-component regulatory system</keyword>
<dbReference type="CDD" id="cd00082">
    <property type="entry name" value="HisKA"/>
    <property type="match status" value="1"/>
</dbReference>
<dbReference type="SUPFAM" id="SSF63829">
    <property type="entry name" value="Calcium-dependent phosphotriesterase"/>
    <property type="match status" value="3"/>
</dbReference>
<dbReference type="InterPro" id="IPR013783">
    <property type="entry name" value="Ig-like_fold"/>
</dbReference>
<dbReference type="SMART" id="SM00448">
    <property type="entry name" value="REC"/>
    <property type="match status" value="1"/>
</dbReference>
<feature type="domain" description="Histidine kinase" evidence="15">
    <location>
        <begin position="827"/>
        <end position="1042"/>
    </location>
</feature>
<dbReference type="CDD" id="cd17574">
    <property type="entry name" value="REC_OmpR"/>
    <property type="match status" value="1"/>
</dbReference>
<dbReference type="GO" id="GO:0003700">
    <property type="term" value="F:DNA-binding transcription factor activity"/>
    <property type="evidence" value="ECO:0007669"/>
    <property type="project" value="InterPro"/>
</dbReference>
<dbReference type="Pfam" id="PF00512">
    <property type="entry name" value="HisKA"/>
    <property type="match status" value="1"/>
</dbReference>
<proteinExistence type="predicted"/>
<dbReference type="Gene3D" id="2.130.10.10">
    <property type="entry name" value="YVTN repeat-like/Quinoprotein amine dehydrogenase"/>
    <property type="match status" value="2"/>
</dbReference>
<dbReference type="PROSITE" id="PS01124">
    <property type="entry name" value="HTH_ARAC_FAMILY_2"/>
    <property type="match status" value="1"/>
</dbReference>
<dbReference type="Pfam" id="PF02518">
    <property type="entry name" value="HATPase_c"/>
    <property type="match status" value="1"/>
</dbReference>
<dbReference type="GO" id="GO:0000155">
    <property type="term" value="F:phosphorelay sensor kinase activity"/>
    <property type="evidence" value="ECO:0007669"/>
    <property type="project" value="InterPro"/>
</dbReference>
<evidence type="ECO:0000259" key="16">
    <source>
        <dbReference type="PROSITE" id="PS50110"/>
    </source>
</evidence>
<keyword evidence="13" id="KW-0472">Membrane</keyword>
<dbReference type="FunFam" id="1.10.287.130:FF:000034">
    <property type="entry name" value="Two-component system sensor histidine kinase/response regulator"/>
    <property type="match status" value="1"/>
</dbReference>
<dbReference type="PANTHER" id="PTHR43547:SF2">
    <property type="entry name" value="HYBRID SIGNAL TRANSDUCTION HISTIDINE KINASE C"/>
    <property type="match status" value="1"/>
</dbReference>
<dbReference type="PROSITE" id="PS50110">
    <property type="entry name" value="RESPONSE_REGULATORY"/>
    <property type="match status" value="1"/>
</dbReference>
<dbReference type="Pfam" id="PF07495">
    <property type="entry name" value="Y_Y_Y"/>
    <property type="match status" value="1"/>
</dbReference>
<reference evidence="17 18" key="1">
    <citation type="submission" date="2018-08" db="EMBL/GenBank/DDBJ databases">
        <title>A genome reference for cultivated species of the human gut microbiota.</title>
        <authorList>
            <person name="Zou Y."/>
            <person name="Xue W."/>
            <person name="Luo G."/>
        </authorList>
    </citation>
    <scope>NUCLEOTIDE SEQUENCE [LARGE SCALE GENOMIC DNA]</scope>
    <source>
        <strain evidence="17 18">OF02-6LB</strain>
    </source>
</reference>
<keyword evidence="4" id="KW-0808">Transferase</keyword>
<dbReference type="EC" id="2.7.13.3" evidence="2"/>
<dbReference type="CDD" id="cd00075">
    <property type="entry name" value="HATPase"/>
    <property type="match status" value="1"/>
</dbReference>
<dbReference type="Gene3D" id="2.60.40.10">
    <property type="entry name" value="Immunoglobulins"/>
    <property type="match status" value="1"/>
</dbReference>
<evidence type="ECO:0000259" key="15">
    <source>
        <dbReference type="PROSITE" id="PS50109"/>
    </source>
</evidence>
<dbReference type="Gene3D" id="3.40.50.2300">
    <property type="match status" value="1"/>
</dbReference>
<protein>
    <recommendedName>
        <fullName evidence="2">histidine kinase</fullName>
        <ecNumber evidence="2">2.7.13.3</ecNumber>
    </recommendedName>
</protein>
<evidence type="ECO:0000259" key="14">
    <source>
        <dbReference type="PROSITE" id="PS01124"/>
    </source>
</evidence>
<evidence type="ECO:0000256" key="4">
    <source>
        <dbReference type="ARBA" id="ARBA00022679"/>
    </source>
</evidence>
<dbReference type="InterPro" id="IPR009057">
    <property type="entry name" value="Homeodomain-like_sf"/>
</dbReference>
<keyword evidence="3 12" id="KW-0597">Phosphoprotein</keyword>
<dbReference type="Pfam" id="PF12833">
    <property type="entry name" value="HTH_18"/>
    <property type="match status" value="1"/>
</dbReference>
<feature type="transmembrane region" description="Helical" evidence="13">
    <location>
        <begin position="773"/>
        <end position="793"/>
    </location>
</feature>
<evidence type="ECO:0000256" key="13">
    <source>
        <dbReference type="SAM" id="Phobius"/>
    </source>
</evidence>
<evidence type="ECO:0000313" key="17">
    <source>
        <dbReference type="EMBL" id="RGY22629.1"/>
    </source>
</evidence>
<evidence type="ECO:0000256" key="11">
    <source>
        <dbReference type="ARBA" id="ARBA00023163"/>
    </source>
</evidence>
<evidence type="ECO:0000256" key="3">
    <source>
        <dbReference type="ARBA" id="ARBA00022553"/>
    </source>
</evidence>
<dbReference type="GO" id="GO:0043565">
    <property type="term" value="F:sequence-specific DNA binding"/>
    <property type="evidence" value="ECO:0007669"/>
    <property type="project" value="InterPro"/>
</dbReference>
<dbReference type="Pfam" id="PF07494">
    <property type="entry name" value="Reg_prop"/>
    <property type="match status" value="2"/>
</dbReference>
<evidence type="ECO:0000256" key="8">
    <source>
        <dbReference type="ARBA" id="ARBA00023012"/>
    </source>
</evidence>
<dbReference type="Gene3D" id="1.10.287.130">
    <property type="match status" value="1"/>
</dbReference>
<dbReference type="SMART" id="SM00388">
    <property type="entry name" value="HisKA"/>
    <property type="match status" value="1"/>
</dbReference>
<keyword evidence="11" id="KW-0804">Transcription</keyword>